<sequence precursor="true">MKLLLKFHLLLVSLLIALTASMAQKVNIEFKINGLENEELIIAHHYGENTLVDDTLQLNINGVATLKADTLFPRGLYLCIFPDRSYFEFIMPEDQVFAIETDNGANAREYIQNMKIKGSDINKQFIDYQLFMIDRNQESNDLRQAMKDDPGNQVIKEKLNDLNKQVKTEWERIQNKYPDSFLDKMLSALSEVQVPEAPQNENGQPKDSLFKYNYYKNHFFDHIDFSDNQLLYSPVYHRKLKYYFDRVVIRRPDSAIAAADRLLKKLEDKPEYFQYTLAYVFNKYAQTKYMGFDQVMVHLAENYYLNGRAHWVSDEYLDKLRERVQKLKPNLIGNKAPKLDKAQSIEGYFYPLHDVEAKYTIVAFWEPNCGHCKKVIPKLHETVFSEMHNIGVQVYAFYTQVDKKEWSNFLKEKGLTDWINVWDPNNFTDFRNKYDVYSTPSLFLLNQDKEIIAKRVDVETIKSIILEKEK</sequence>
<evidence type="ECO:0000313" key="5">
    <source>
        <dbReference type="Proteomes" id="UP000064893"/>
    </source>
</evidence>
<dbReference type="PANTHER" id="PTHR42852">
    <property type="entry name" value="THIOL:DISULFIDE INTERCHANGE PROTEIN DSBE"/>
    <property type="match status" value="1"/>
</dbReference>
<feature type="chain" id="PRO_5006599087" evidence="2">
    <location>
        <begin position="23"/>
        <end position="470"/>
    </location>
</feature>
<dbReference type="InterPro" id="IPR012336">
    <property type="entry name" value="Thioredoxin-like_fold"/>
</dbReference>
<dbReference type="EMBL" id="CP013118">
    <property type="protein sequence ID" value="ALO13707.1"/>
    <property type="molecule type" value="Genomic_DNA"/>
</dbReference>
<name>A0A0S2HUF8_9BACT</name>
<keyword evidence="1" id="KW-0676">Redox-active center</keyword>
<feature type="signal peptide" evidence="2">
    <location>
        <begin position="1"/>
        <end position="22"/>
    </location>
</feature>
<evidence type="ECO:0000256" key="2">
    <source>
        <dbReference type="SAM" id="SignalP"/>
    </source>
</evidence>
<dbReference type="InterPro" id="IPR013766">
    <property type="entry name" value="Thioredoxin_domain"/>
</dbReference>
<dbReference type="KEGG" id="blq:L21SP5_00025"/>
<dbReference type="Pfam" id="PF17127">
    <property type="entry name" value="DUF5106"/>
    <property type="match status" value="1"/>
</dbReference>
<dbReference type="InterPro" id="IPR017937">
    <property type="entry name" value="Thioredoxin_CS"/>
</dbReference>
<dbReference type="AlphaFoldDB" id="A0A0S2HUF8"/>
<dbReference type="PANTHER" id="PTHR42852:SF13">
    <property type="entry name" value="PROTEIN DIPZ"/>
    <property type="match status" value="1"/>
</dbReference>
<reference evidence="4 5" key="1">
    <citation type="submission" date="2015-11" db="EMBL/GenBank/DDBJ databases">
        <title>Description and complete genome sequence of a novel strain predominating in hypersaline microbial mats and representing a new family of the Bacteriodetes phylum.</title>
        <authorList>
            <person name="Spring S."/>
            <person name="Bunk B."/>
            <person name="Sproer C."/>
            <person name="Klenk H.-P."/>
        </authorList>
    </citation>
    <scope>NUCLEOTIDE SEQUENCE [LARGE SCALE GENOMIC DNA]</scope>
    <source>
        <strain evidence="4 5">L21-Spi-D4</strain>
    </source>
</reference>
<keyword evidence="5" id="KW-1185">Reference proteome</keyword>
<dbReference type="InterPro" id="IPR036249">
    <property type="entry name" value="Thioredoxin-like_sf"/>
</dbReference>
<dbReference type="STRING" id="1307839.L21SP5_00025"/>
<keyword evidence="2" id="KW-0732">Signal</keyword>
<dbReference type="PROSITE" id="PS00194">
    <property type="entry name" value="THIOREDOXIN_1"/>
    <property type="match status" value="1"/>
</dbReference>
<dbReference type="Gene3D" id="3.40.30.10">
    <property type="entry name" value="Glutaredoxin"/>
    <property type="match status" value="1"/>
</dbReference>
<dbReference type="Proteomes" id="UP000064893">
    <property type="component" value="Chromosome"/>
</dbReference>
<protein>
    <submittedName>
        <fullName evidence="4">Thiol-disulfide oxidoreductase</fullName>
    </submittedName>
</protein>
<dbReference type="InterPro" id="IPR050553">
    <property type="entry name" value="Thioredoxin_ResA/DsbE_sf"/>
</dbReference>
<dbReference type="RefSeq" id="WP_169792588.1">
    <property type="nucleotide sequence ID" value="NZ_CP013118.1"/>
</dbReference>
<dbReference type="SUPFAM" id="SSF52833">
    <property type="entry name" value="Thioredoxin-like"/>
    <property type="match status" value="1"/>
</dbReference>
<organism evidence="4 5">
    <name type="scientific">Salinivirga cyanobacteriivorans</name>
    <dbReference type="NCBI Taxonomy" id="1307839"/>
    <lineage>
        <taxon>Bacteria</taxon>
        <taxon>Pseudomonadati</taxon>
        <taxon>Bacteroidota</taxon>
        <taxon>Bacteroidia</taxon>
        <taxon>Bacteroidales</taxon>
        <taxon>Salinivirgaceae</taxon>
        <taxon>Salinivirga</taxon>
    </lineage>
</organism>
<dbReference type="InterPro" id="IPR033395">
    <property type="entry name" value="DUF5106"/>
</dbReference>
<evidence type="ECO:0000256" key="1">
    <source>
        <dbReference type="ARBA" id="ARBA00023284"/>
    </source>
</evidence>
<dbReference type="PROSITE" id="PS51352">
    <property type="entry name" value="THIOREDOXIN_2"/>
    <property type="match status" value="1"/>
</dbReference>
<evidence type="ECO:0000259" key="3">
    <source>
        <dbReference type="PROSITE" id="PS51352"/>
    </source>
</evidence>
<dbReference type="Pfam" id="PF13905">
    <property type="entry name" value="Thioredoxin_8"/>
    <property type="match status" value="1"/>
</dbReference>
<dbReference type="CDD" id="cd02966">
    <property type="entry name" value="TlpA_like_family"/>
    <property type="match status" value="1"/>
</dbReference>
<evidence type="ECO:0000313" key="4">
    <source>
        <dbReference type="EMBL" id="ALO13707.1"/>
    </source>
</evidence>
<proteinExistence type="predicted"/>
<feature type="domain" description="Thioredoxin" evidence="3">
    <location>
        <begin position="330"/>
        <end position="470"/>
    </location>
</feature>
<accession>A0A0S2HUF8</accession>
<gene>
    <name evidence="4" type="ORF">L21SP5_00025</name>
</gene>